<evidence type="ECO:0000256" key="2">
    <source>
        <dbReference type="ARBA" id="ARBA00022840"/>
    </source>
</evidence>
<reference evidence="4" key="1">
    <citation type="submission" date="2009-11" db="EMBL/GenBank/DDBJ databases">
        <authorList>
            <consortium name="The Broad Institute Genome Sequencing Platform"/>
            <person name="Ward D."/>
            <person name="Feldgarden M."/>
            <person name="Earl A."/>
            <person name="Young S.K."/>
            <person name="Zeng Q."/>
            <person name="Koehrsen M."/>
            <person name="Alvarado L."/>
            <person name="Berlin A."/>
            <person name="Bochicchio J."/>
            <person name="Borenstein D."/>
            <person name="Chapman S.B."/>
            <person name="Chen Z."/>
            <person name="Engels R."/>
            <person name="Freedman E."/>
            <person name="Gellesch M."/>
            <person name="Goldberg J."/>
            <person name="Griggs A."/>
            <person name="Gujja S."/>
            <person name="Heilman E."/>
            <person name="Heiman D."/>
            <person name="Hepburn T."/>
            <person name="Howarth C."/>
            <person name="Jen D."/>
            <person name="Larson L."/>
            <person name="Lewis B."/>
            <person name="Mehta T."/>
            <person name="Park D."/>
            <person name="Pearson M."/>
            <person name="Roberts A."/>
            <person name="Saif S."/>
            <person name="Shea T."/>
            <person name="Shenoy N."/>
            <person name="Sisk P."/>
            <person name="Stolte C."/>
            <person name="Sykes S."/>
            <person name="Thomson T."/>
            <person name="Walk T."/>
            <person name="White J."/>
            <person name="Yandava C."/>
            <person name="Izard J."/>
            <person name="Baranova O.V."/>
            <person name="Blanton J.M."/>
            <person name="Tanner A.C."/>
            <person name="Dewhirst F.E."/>
            <person name="Haas B."/>
            <person name="Nusbaum C."/>
            <person name="Birren B."/>
        </authorList>
    </citation>
    <scope>NUCLEOTIDE SEQUENCE [LARGE SCALE GENOMIC DNA]</scope>
    <source>
        <strain evidence="4">1-1 BBBD Race 1</strain>
    </source>
</reference>
<protein>
    <submittedName>
        <fullName evidence="5">SNF2_N domain-containing protein</fullName>
    </submittedName>
</protein>
<reference evidence="4" key="2">
    <citation type="submission" date="2016-05" db="EMBL/GenBank/DDBJ databases">
        <title>Comparative analysis highlights variable genome content of wheat rusts and divergence of the mating loci.</title>
        <authorList>
            <person name="Cuomo C.A."/>
            <person name="Bakkeren G."/>
            <person name="Szabo L."/>
            <person name="Khalil H."/>
            <person name="Joly D."/>
            <person name="Goldberg J."/>
            <person name="Young S."/>
            <person name="Zeng Q."/>
            <person name="Fellers J."/>
        </authorList>
    </citation>
    <scope>NUCLEOTIDE SEQUENCE [LARGE SCALE GENOMIC DNA]</scope>
    <source>
        <strain evidence="4">1-1 BBBD Race 1</strain>
    </source>
</reference>
<organism evidence="4">
    <name type="scientific">Puccinia triticina (isolate 1-1 / race 1 (BBBD))</name>
    <name type="common">Brown leaf rust fungus</name>
    <dbReference type="NCBI Taxonomy" id="630390"/>
    <lineage>
        <taxon>Eukaryota</taxon>
        <taxon>Fungi</taxon>
        <taxon>Dikarya</taxon>
        <taxon>Basidiomycota</taxon>
        <taxon>Pucciniomycotina</taxon>
        <taxon>Pucciniomycetes</taxon>
        <taxon>Pucciniales</taxon>
        <taxon>Pucciniaceae</taxon>
        <taxon>Puccinia</taxon>
    </lineage>
</organism>
<reference evidence="5 6" key="3">
    <citation type="journal article" date="2017" name="G3 (Bethesda)">
        <title>Comparative analysis highlights variable genome content of wheat rusts and divergence of the mating loci.</title>
        <authorList>
            <person name="Cuomo C.A."/>
            <person name="Bakkeren G."/>
            <person name="Khalil H.B."/>
            <person name="Panwar V."/>
            <person name="Joly D."/>
            <person name="Linning R."/>
            <person name="Sakthikumar S."/>
            <person name="Song X."/>
            <person name="Adiconis X."/>
            <person name="Fan L."/>
            <person name="Goldberg J.M."/>
            <person name="Levin J.Z."/>
            <person name="Young S."/>
            <person name="Zeng Q."/>
            <person name="Anikster Y."/>
            <person name="Bruce M."/>
            <person name="Wang M."/>
            <person name="Yin C."/>
            <person name="McCallum B."/>
            <person name="Szabo L.J."/>
            <person name="Hulbert S."/>
            <person name="Chen X."/>
            <person name="Fellers J.P."/>
        </authorList>
    </citation>
    <scope>NUCLEOTIDE SEQUENCE</scope>
    <source>
        <strain evidence="6">Isolate 1-1 / race 1 (BBBD)</strain>
        <strain evidence="5">isolate 1-1 / race 1 (BBBD)</strain>
    </source>
</reference>
<accession>A0A180FWP2</accession>
<dbReference type="AlphaFoldDB" id="A0A180FWP2"/>
<evidence type="ECO:0000313" key="4">
    <source>
        <dbReference type="EMBL" id="OAV84870.1"/>
    </source>
</evidence>
<keyword evidence="1" id="KW-0547">Nucleotide-binding</keyword>
<evidence type="ECO:0000256" key="1">
    <source>
        <dbReference type="ARBA" id="ARBA00022741"/>
    </source>
</evidence>
<dbReference type="InterPro" id="IPR027417">
    <property type="entry name" value="P-loop_NTPase"/>
</dbReference>
<dbReference type="InterPro" id="IPR038718">
    <property type="entry name" value="SNF2-like_sf"/>
</dbReference>
<dbReference type="InterPro" id="IPR000330">
    <property type="entry name" value="SNF2_N"/>
</dbReference>
<feature type="non-terminal residue" evidence="4">
    <location>
        <position position="62"/>
    </location>
</feature>
<dbReference type="GO" id="GO:0005524">
    <property type="term" value="F:ATP binding"/>
    <property type="evidence" value="ECO:0007669"/>
    <property type="project" value="InterPro"/>
</dbReference>
<dbReference type="SUPFAM" id="SSF52540">
    <property type="entry name" value="P-loop containing nucleoside triphosphate hydrolases"/>
    <property type="match status" value="1"/>
</dbReference>
<dbReference type="OrthoDB" id="448448at2759"/>
<dbReference type="VEuPathDB" id="FungiDB:PTTG_30991"/>
<dbReference type="Gene3D" id="3.40.50.10810">
    <property type="entry name" value="Tandem AAA-ATPase domain"/>
    <property type="match status" value="1"/>
</dbReference>
<dbReference type="Proteomes" id="UP000005240">
    <property type="component" value="Unassembled WGS sequence"/>
</dbReference>
<evidence type="ECO:0000313" key="5">
    <source>
        <dbReference type="EnsemblFungi" id="PTTG_30991-t43_1-p1"/>
    </source>
</evidence>
<evidence type="ECO:0000259" key="3">
    <source>
        <dbReference type="Pfam" id="PF00176"/>
    </source>
</evidence>
<reference evidence="5" key="4">
    <citation type="submission" date="2025-05" db="UniProtKB">
        <authorList>
            <consortium name="EnsemblFungi"/>
        </authorList>
    </citation>
    <scope>IDENTIFICATION</scope>
    <source>
        <strain evidence="5">isolate 1-1 / race 1 (BBBD)</strain>
    </source>
</reference>
<gene>
    <name evidence="4" type="ORF">PTTG_30991</name>
</gene>
<dbReference type="EnsemblFungi" id="PTTG_30991-t43_1">
    <property type="protein sequence ID" value="PTTG_30991-t43_1-p1"/>
    <property type="gene ID" value="PTTG_30991"/>
</dbReference>
<dbReference type="Pfam" id="PF00176">
    <property type="entry name" value="SNF2-rel_dom"/>
    <property type="match status" value="1"/>
</dbReference>
<feature type="domain" description="SNF2 N-terminal" evidence="3">
    <location>
        <begin position="1"/>
        <end position="58"/>
    </location>
</feature>
<evidence type="ECO:0000313" key="6">
    <source>
        <dbReference type="Proteomes" id="UP000005240"/>
    </source>
</evidence>
<sequence length="62" mass="7223">MRNPASNRTLNIQQLKSRFVLCLTGTPVQNRLTDLQSLITTLEIAPWDNELIWKKCLIPRMK</sequence>
<keyword evidence="6" id="KW-1185">Reference proteome</keyword>
<dbReference type="EMBL" id="ADAS02010433">
    <property type="protein sequence ID" value="OAV84870.1"/>
    <property type="molecule type" value="Genomic_DNA"/>
</dbReference>
<keyword evidence="2" id="KW-0067">ATP-binding</keyword>
<name>A0A180FWP2_PUCT1</name>
<proteinExistence type="predicted"/>